<name>A0A3R7PLI2_PENVA</name>
<feature type="transmembrane region" description="Helical" evidence="1">
    <location>
        <begin position="141"/>
        <end position="174"/>
    </location>
</feature>
<dbReference type="EMBL" id="QCYY01001735">
    <property type="protein sequence ID" value="ROT75771.1"/>
    <property type="molecule type" value="Genomic_DNA"/>
</dbReference>
<reference evidence="2 3" key="2">
    <citation type="submission" date="2019-01" db="EMBL/GenBank/DDBJ databases">
        <title>The decoding of complex shrimp genome reveals the adaptation for benthos swimmer, frequently molting mechanism and breeding impact on genome.</title>
        <authorList>
            <person name="Sun Y."/>
            <person name="Gao Y."/>
            <person name="Yu Y."/>
        </authorList>
    </citation>
    <scope>NUCLEOTIDE SEQUENCE [LARGE SCALE GENOMIC DNA]</scope>
    <source>
        <tissue evidence="2">Muscle</tissue>
    </source>
</reference>
<feature type="transmembrane region" description="Helical" evidence="1">
    <location>
        <begin position="407"/>
        <end position="427"/>
    </location>
</feature>
<keyword evidence="1" id="KW-1133">Transmembrane helix</keyword>
<keyword evidence="1" id="KW-0472">Membrane</keyword>
<proteinExistence type="predicted"/>
<reference evidence="2 3" key="1">
    <citation type="submission" date="2018-04" db="EMBL/GenBank/DDBJ databases">
        <authorList>
            <person name="Zhang X."/>
            <person name="Yuan J."/>
            <person name="Li F."/>
            <person name="Xiang J."/>
        </authorList>
    </citation>
    <scope>NUCLEOTIDE SEQUENCE [LARGE SCALE GENOMIC DNA]</scope>
    <source>
        <tissue evidence="2">Muscle</tissue>
    </source>
</reference>
<gene>
    <name evidence="2" type="ORF">C7M84_005674</name>
</gene>
<dbReference type="Proteomes" id="UP000283509">
    <property type="component" value="Unassembled WGS sequence"/>
</dbReference>
<feature type="transmembrane region" description="Helical" evidence="1">
    <location>
        <begin position="286"/>
        <end position="306"/>
    </location>
</feature>
<feature type="transmembrane region" description="Helical" evidence="1">
    <location>
        <begin position="318"/>
        <end position="340"/>
    </location>
</feature>
<evidence type="ECO:0000256" key="1">
    <source>
        <dbReference type="SAM" id="Phobius"/>
    </source>
</evidence>
<organism evidence="2 3">
    <name type="scientific">Penaeus vannamei</name>
    <name type="common">Whiteleg shrimp</name>
    <name type="synonym">Litopenaeus vannamei</name>
    <dbReference type="NCBI Taxonomy" id="6689"/>
    <lineage>
        <taxon>Eukaryota</taxon>
        <taxon>Metazoa</taxon>
        <taxon>Ecdysozoa</taxon>
        <taxon>Arthropoda</taxon>
        <taxon>Crustacea</taxon>
        <taxon>Multicrustacea</taxon>
        <taxon>Malacostraca</taxon>
        <taxon>Eumalacostraca</taxon>
        <taxon>Eucarida</taxon>
        <taxon>Decapoda</taxon>
        <taxon>Dendrobranchiata</taxon>
        <taxon>Penaeoidea</taxon>
        <taxon>Penaeidae</taxon>
        <taxon>Penaeus</taxon>
    </lineage>
</organism>
<accession>A0A3R7PLI2</accession>
<comment type="caution">
    <text evidence="2">The sequence shown here is derived from an EMBL/GenBank/DDBJ whole genome shotgun (WGS) entry which is preliminary data.</text>
</comment>
<evidence type="ECO:0000313" key="2">
    <source>
        <dbReference type="EMBL" id="ROT75771.1"/>
    </source>
</evidence>
<protein>
    <recommendedName>
        <fullName evidence="4">Transmembrane protein</fullName>
    </recommendedName>
</protein>
<keyword evidence="3" id="KW-1185">Reference proteome</keyword>
<sequence>MFLFSLVSSSHSSSSPSRLLLAFSLLVSVLFCLSLLQSSLSSALSSSALLSSLCLSDSVRDSCLSLLSLSSASYLLVSSSSSCLSLIGSSPPPRFLGSLLQLVSSRLLTRSLSDLVSSLVSVIPLYVSLSSLSAARFSPRHLLLSLCLLCLESSPLLLLSSSIFPVSLPSFFFFSLSLSSPFRAAACFSQRTGIPSAVAPIFSLSNFSLVSTVSASPRPCGAPSCRAPSAPVLLDSPTSSSDSVRASPPCSAVRLLSPSTLYRLSPGSYRSALSDPAQASLSSLPLLLHLLISLLSSLLFLFSLLFPLSLSLCSFSLFLPASSVFLSSHLLLPLPIVPLLSLSSLALLSLSLSLSLTLILLLSLSLSISSESLSEVMLPELVPSDSDSSTCAMKGRLLSLGLSSSWLSLWGGFLGATSWCITTRIIAADRM</sequence>
<evidence type="ECO:0000313" key="3">
    <source>
        <dbReference type="Proteomes" id="UP000283509"/>
    </source>
</evidence>
<evidence type="ECO:0008006" key="4">
    <source>
        <dbReference type="Google" id="ProtNLM"/>
    </source>
</evidence>
<dbReference type="AlphaFoldDB" id="A0A3R7PLI2"/>
<keyword evidence="1" id="KW-0812">Transmembrane</keyword>
<feature type="transmembrane region" description="Helical" evidence="1">
    <location>
        <begin position="347"/>
        <end position="368"/>
    </location>
</feature>
<feature type="transmembrane region" description="Helical" evidence="1">
    <location>
        <begin position="107"/>
        <end position="129"/>
    </location>
</feature>